<dbReference type="EMBL" id="SDGZ01000004">
    <property type="protein sequence ID" value="TYC50837.1"/>
    <property type="molecule type" value="Genomic_DNA"/>
</dbReference>
<keyword evidence="3" id="KW-0804">Transcription</keyword>
<dbReference type="PANTHER" id="PTHR43132:SF6">
    <property type="entry name" value="HTH-TYPE TRANSCRIPTIONAL REPRESSOR CZRA"/>
    <property type="match status" value="1"/>
</dbReference>
<dbReference type="SMART" id="SM00418">
    <property type="entry name" value="HTH_ARSR"/>
    <property type="match status" value="1"/>
</dbReference>
<dbReference type="PRINTS" id="PR00778">
    <property type="entry name" value="HTHARSR"/>
</dbReference>
<evidence type="ECO:0000313" key="5">
    <source>
        <dbReference type="EMBL" id="TYC50837.1"/>
    </source>
</evidence>
<name>A0A6C2CA46_9LACO</name>
<dbReference type="SUPFAM" id="SSF46785">
    <property type="entry name" value="Winged helix' DNA-binding domain"/>
    <property type="match status" value="1"/>
</dbReference>
<keyword evidence="6" id="KW-1185">Reference proteome</keyword>
<dbReference type="InterPro" id="IPR001845">
    <property type="entry name" value="HTH_ArsR_DNA-bd_dom"/>
</dbReference>
<dbReference type="AlphaFoldDB" id="A0A6C2CA46"/>
<evidence type="ECO:0000259" key="4">
    <source>
        <dbReference type="PROSITE" id="PS50987"/>
    </source>
</evidence>
<dbReference type="NCBIfam" id="NF033788">
    <property type="entry name" value="HTH_metalloreg"/>
    <property type="match status" value="1"/>
</dbReference>
<dbReference type="Proteomes" id="UP000371977">
    <property type="component" value="Unassembled WGS sequence"/>
</dbReference>
<protein>
    <submittedName>
        <fullName evidence="5">ArsR family transcriptional regulator</fullName>
    </submittedName>
</protein>
<dbReference type="OrthoDB" id="9794330at2"/>
<proteinExistence type="predicted"/>
<dbReference type="InterPro" id="IPR011991">
    <property type="entry name" value="ArsR-like_HTH"/>
</dbReference>
<organism evidence="5 6">
    <name type="scientific">Weissella muntiaci</name>
    <dbReference type="NCBI Taxonomy" id="2508881"/>
    <lineage>
        <taxon>Bacteria</taxon>
        <taxon>Bacillati</taxon>
        <taxon>Bacillota</taxon>
        <taxon>Bacilli</taxon>
        <taxon>Lactobacillales</taxon>
        <taxon>Lactobacillaceae</taxon>
        <taxon>Weissella</taxon>
    </lineage>
</organism>
<comment type="caution">
    <text evidence="5">The sequence shown here is derived from an EMBL/GenBank/DDBJ whole genome shotgun (WGS) entry which is preliminary data.</text>
</comment>
<keyword evidence="1" id="KW-0805">Transcription regulation</keyword>
<evidence type="ECO:0000256" key="3">
    <source>
        <dbReference type="ARBA" id="ARBA00023163"/>
    </source>
</evidence>
<reference evidence="5 6" key="1">
    <citation type="submission" date="2019-01" db="EMBL/GenBank/DDBJ databases">
        <title>Weissella sp. nov., a novel lactic acid bacterium isolated from animal feces.</title>
        <authorList>
            <person name="Wang L.-T."/>
        </authorList>
    </citation>
    <scope>NUCLEOTIDE SEQUENCE [LARGE SCALE GENOMIC DNA]</scope>
    <source>
        <strain evidence="5 6">8H-2</strain>
    </source>
</reference>
<gene>
    <name evidence="5" type="ORF">ESZ50_01060</name>
</gene>
<dbReference type="GO" id="GO:0003677">
    <property type="term" value="F:DNA binding"/>
    <property type="evidence" value="ECO:0007669"/>
    <property type="project" value="UniProtKB-KW"/>
</dbReference>
<dbReference type="InterPro" id="IPR036390">
    <property type="entry name" value="WH_DNA-bd_sf"/>
</dbReference>
<dbReference type="RefSeq" id="WP_148621747.1">
    <property type="nucleotide sequence ID" value="NZ_SDGZ01000004.1"/>
</dbReference>
<dbReference type="Pfam" id="PF01022">
    <property type="entry name" value="HTH_5"/>
    <property type="match status" value="1"/>
</dbReference>
<dbReference type="GO" id="GO:0003700">
    <property type="term" value="F:DNA-binding transcription factor activity"/>
    <property type="evidence" value="ECO:0007669"/>
    <property type="project" value="InterPro"/>
</dbReference>
<dbReference type="CDD" id="cd00090">
    <property type="entry name" value="HTH_ARSR"/>
    <property type="match status" value="1"/>
</dbReference>
<dbReference type="PROSITE" id="PS50987">
    <property type="entry name" value="HTH_ARSR_2"/>
    <property type="match status" value="1"/>
</dbReference>
<feature type="domain" description="HTH arsR-type" evidence="4">
    <location>
        <begin position="18"/>
        <end position="110"/>
    </location>
</feature>
<dbReference type="InterPro" id="IPR051011">
    <property type="entry name" value="Metal_resp_trans_reg"/>
</dbReference>
<keyword evidence="2" id="KW-0238">DNA-binding</keyword>
<evidence type="ECO:0000256" key="2">
    <source>
        <dbReference type="ARBA" id="ARBA00023125"/>
    </source>
</evidence>
<sequence>MDITEHEQKVFELENEAIVAPEAIPLASFFKILSDPTRVKIILALGSTSLSVNEISTIIAMSQSSVSHQLRILKDHNFVLSERFGQQIHYTLTDRHILTILNCGLEHIKE</sequence>
<dbReference type="InterPro" id="IPR036388">
    <property type="entry name" value="WH-like_DNA-bd_sf"/>
</dbReference>
<dbReference type="PANTHER" id="PTHR43132">
    <property type="entry name" value="ARSENICAL RESISTANCE OPERON REPRESSOR ARSR-RELATED"/>
    <property type="match status" value="1"/>
</dbReference>
<accession>A0A6C2CA46</accession>
<dbReference type="Gene3D" id="1.10.10.10">
    <property type="entry name" value="Winged helix-like DNA-binding domain superfamily/Winged helix DNA-binding domain"/>
    <property type="match status" value="1"/>
</dbReference>
<evidence type="ECO:0000313" key="6">
    <source>
        <dbReference type="Proteomes" id="UP000371977"/>
    </source>
</evidence>
<evidence type="ECO:0000256" key="1">
    <source>
        <dbReference type="ARBA" id="ARBA00023015"/>
    </source>
</evidence>